<name>A0ACC3A462_9EURO</name>
<protein>
    <submittedName>
        <fullName evidence="1">Endodeoxyribonuclease</fullName>
    </submittedName>
</protein>
<reference evidence="1" key="1">
    <citation type="submission" date="2022-10" db="EMBL/GenBank/DDBJ databases">
        <title>Culturing micro-colonial fungi from biological soil crusts in the Mojave desert and describing Neophaeococcomyces mojavensis, and introducing the new genera and species Taxawa tesnikishii.</title>
        <authorList>
            <person name="Kurbessoian T."/>
            <person name="Stajich J.E."/>
        </authorList>
    </citation>
    <scope>NUCLEOTIDE SEQUENCE</scope>
    <source>
        <strain evidence="1">JES_112</strain>
    </source>
</reference>
<dbReference type="EMBL" id="JAPDRQ010000111">
    <property type="protein sequence ID" value="KAJ9654818.1"/>
    <property type="molecule type" value="Genomic_DNA"/>
</dbReference>
<accession>A0ACC3A462</accession>
<organism evidence="1 2">
    <name type="scientific">Neophaeococcomyces mojaviensis</name>
    <dbReference type="NCBI Taxonomy" id="3383035"/>
    <lineage>
        <taxon>Eukaryota</taxon>
        <taxon>Fungi</taxon>
        <taxon>Dikarya</taxon>
        <taxon>Ascomycota</taxon>
        <taxon>Pezizomycotina</taxon>
        <taxon>Eurotiomycetes</taxon>
        <taxon>Chaetothyriomycetidae</taxon>
        <taxon>Chaetothyriales</taxon>
        <taxon>Chaetothyriales incertae sedis</taxon>
        <taxon>Neophaeococcomyces</taxon>
    </lineage>
</organism>
<keyword evidence="2" id="KW-1185">Reference proteome</keyword>
<evidence type="ECO:0000313" key="2">
    <source>
        <dbReference type="Proteomes" id="UP001172386"/>
    </source>
</evidence>
<gene>
    <name evidence="1" type="primary">SPO11</name>
    <name evidence="1" type="ORF">H2198_006173</name>
</gene>
<evidence type="ECO:0000313" key="1">
    <source>
        <dbReference type="EMBL" id="KAJ9654818.1"/>
    </source>
</evidence>
<dbReference type="Proteomes" id="UP001172386">
    <property type="component" value="Unassembled WGS sequence"/>
</dbReference>
<comment type="caution">
    <text evidence="1">The sequence shown here is derived from an EMBL/GenBank/DDBJ whole genome shotgun (WGS) entry which is preliminary data.</text>
</comment>
<sequence>MDLNADMLDVTFDPPTPVLTHCNANVLNYIDSTFNSIIAALEAKPHEKVEVKLKRITSLDTSPQNDTQGFTTFVSRARVKSREMKYCWPGSTAEEAWRFTCLLCILSEIRAAIQSGMTITKRDIYYRQPELFKKQDTVDRYIDDIAYTCGVTRRDLRVTASPKGLIHGLPYIAGVQSVPSPDDLHKISSTSISSLRWILVVEKEASFRTFVENEFHDCRSFGPGLLVTGKGYPDLSTREFIRHILDTVPIPIPIFGLFDGDPDGLDIYRCYRSNSKNMIQESACNLPEMQWLGVDIAESLDDVGVLDKCLTLTERDRTKARGMLARAVAGGPREARTRAMLQTMLMLGKKMEIQALDASADGFGMCQWVEEKMRMST</sequence>
<proteinExistence type="predicted"/>